<evidence type="ECO:0000313" key="2">
    <source>
        <dbReference type="EMBL" id="BAV58306.1"/>
    </source>
</evidence>
<feature type="region of interest" description="Disordered" evidence="1">
    <location>
        <begin position="53"/>
        <end position="106"/>
    </location>
</feature>
<feature type="compositionally biased region" description="Basic and acidic residues" evidence="1">
    <location>
        <begin position="1"/>
        <end position="10"/>
    </location>
</feature>
<sequence>MSHREHRSDSGDGDISHGSPPSAESQLYVILYEEDGNVEATSPKCVDELLSAPALPQPNAGSSADSCSSVDADLQMQEIESARRHSQSTPILPGSVPPISEETQRSLESEQLLLQHEDADDASSQGGQTFEARCGENLQAHVTDGEVKSRHLGAIRVPLEAEHPHQPKDAYASKQVHVVHLPEVDMHITGSNQAVCVRPHTACNQMDSAMTRATVEGAAPSMIRSSGSADPSEVTSSRFDISPRAEIQATTNKPASVEPWQPHLLANILQELVNIPGAQKPLQELCKELMAIPSTLAEGGAATGIVPLPFAASQDLHARRLVSLLQPLQNALAASGSHEQVGGTGTAEASSPAASRVPNALWNGTTSLASNDAGHATMDKDTADAKNAAVEAASVNASDDAEHSIADNFGEECLDDSAACLVLRGVAEDEDEATAESPSGVCGIDIDPGVTSDPANGPPDSINLVNVNTRNVDDGDAAEVAAEDSDAGDGEAEALGGSADDAGDDAAVAVEVSDDDAGDNEAVAFGGSDDDSGDCVESIDTINDPDRVRVHERRAWLLSVLQRCSLRAVLHRLLDVYGHCLSTGRDSTGCTQKPSVTEGRTLAAAMFVVAVGLVRAASDTSR</sequence>
<feature type="region of interest" description="Disordered" evidence="1">
    <location>
        <begin position="1"/>
        <end position="27"/>
    </location>
</feature>
<dbReference type="EMBL" id="LC088618">
    <property type="protein sequence ID" value="BAV58306.1"/>
    <property type="molecule type" value="mRNA"/>
</dbReference>
<dbReference type="AlphaFoldDB" id="A0A1C9ZPS6"/>
<reference evidence="2" key="1">
    <citation type="submission" date="2015-10" db="EMBL/GenBank/DDBJ databases">
        <title>Evolution of the mating-type locus in an isomorphic haploid-diploid life cycle and isogamy.</title>
        <authorList>
            <person name="Yamazaki T."/>
            <person name="Suzuki R."/>
            <person name="Ichihara K."/>
            <person name="Toyoda A."/>
            <person name="Kuwano K."/>
            <person name="Kawano S."/>
        </authorList>
    </citation>
    <scope>NUCLEOTIDE SEQUENCE</scope>
    <source>
        <strain evidence="2">MGEC-1</strain>
    </source>
</reference>
<name>A0A1C9ZPS6_9CHLO</name>
<proteinExistence type="evidence at transcript level"/>
<gene>
    <name evidence="2" type="primary">1087f</name>
</gene>
<feature type="region of interest" description="Disordered" evidence="1">
    <location>
        <begin position="482"/>
        <end position="502"/>
    </location>
</feature>
<feature type="region of interest" description="Disordered" evidence="1">
    <location>
        <begin position="431"/>
        <end position="464"/>
    </location>
</feature>
<protein>
    <submittedName>
        <fullName evidence="2">Uncharacterized protein</fullName>
    </submittedName>
</protein>
<organism evidence="2">
    <name type="scientific">Ulva partita</name>
    <dbReference type="NCBI Taxonomy" id="1605170"/>
    <lineage>
        <taxon>Eukaryota</taxon>
        <taxon>Viridiplantae</taxon>
        <taxon>Chlorophyta</taxon>
        <taxon>core chlorophytes</taxon>
        <taxon>Ulvophyceae</taxon>
        <taxon>OUU clade</taxon>
        <taxon>Ulvales</taxon>
        <taxon>Ulvaceae</taxon>
        <taxon>Ulva</taxon>
    </lineage>
</organism>
<feature type="compositionally biased region" description="Acidic residues" evidence="1">
    <location>
        <begin position="482"/>
        <end position="492"/>
    </location>
</feature>
<evidence type="ECO:0000256" key="1">
    <source>
        <dbReference type="SAM" id="MobiDB-lite"/>
    </source>
</evidence>
<feature type="compositionally biased region" description="Low complexity" evidence="1">
    <location>
        <begin position="60"/>
        <end position="73"/>
    </location>
</feature>
<feature type="compositionally biased region" description="Low complexity" evidence="1">
    <location>
        <begin position="493"/>
        <end position="502"/>
    </location>
</feature>
<accession>A0A1C9ZPS6</accession>
<feature type="region of interest" description="Disordered" evidence="1">
    <location>
        <begin position="335"/>
        <end position="375"/>
    </location>
</feature>